<dbReference type="SUPFAM" id="SSF57701">
    <property type="entry name" value="Zn2/Cys6 DNA-binding domain"/>
    <property type="match status" value="1"/>
</dbReference>
<dbReference type="PROSITE" id="PS50048">
    <property type="entry name" value="ZN2_CY6_FUNGAL_2"/>
    <property type="match status" value="1"/>
</dbReference>
<dbReference type="AlphaFoldDB" id="A0AAW0E1G4"/>
<reference evidence="3 4" key="1">
    <citation type="journal article" date="2024" name="J Genomics">
        <title>Draft genome sequencing and assembly of Favolaschia claudopus CIRM-BRFM 2984 isolated from oak limbs.</title>
        <authorList>
            <person name="Navarro D."/>
            <person name="Drula E."/>
            <person name="Chaduli D."/>
            <person name="Cazenave R."/>
            <person name="Ahrendt S."/>
            <person name="Wang J."/>
            <person name="Lipzen A."/>
            <person name="Daum C."/>
            <person name="Barry K."/>
            <person name="Grigoriev I.V."/>
            <person name="Favel A."/>
            <person name="Rosso M.N."/>
            <person name="Martin F."/>
        </authorList>
    </citation>
    <scope>NUCLEOTIDE SEQUENCE [LARGE SCALE GENOMIC DNA]</scope>
    <source>
        <strain evidence="3 4">CIRM-BRFM 2984</strain>
    </source>
</reference>
<protein>
    <submittedName>
        <fullName evidence="3">Zn(2)-C6 fungal-type domain-containing protein</fullName>
    </submittedName>
</protein>
<dbReference type="PROSITE" id="PS00463">
    <property type="entry name" value="ZN2_CY6_FUNGAL_1"/>
    <property type="match status" value="1"/>
</dbReference>
<organism evidence="3 4">
    <name type="scientific">Favolaschia claudopus</name>
    <dbReference type="NCBI Taxonomy" id="2862362"/>
    <lineage>
        <taxon>Eukaryota</taxon>
        <taxon>Fungi</taxon>
        <taxon>Dikarya</taxon>
        <taxon>Basidiomycota</taxon>
        <taxon>Agaricomycotina</taxon>
        <taxon>Agaricomycetes</taxon>
        <taxon>Agaricomycetidae</taxon>
        <taxon>Agaricales</taxon>
        <taxon>Marasmiineae</taxon>
        <taxon>Mycenaceae</taxon>
        <taxon>Favolaschia</taxon>
    </lineage>
</organism>
<sequence>MSHSEVRQKRPPKPPACDRCKARRVLCHSQPDGKPCPRCIQKNVICTTTPVPRGRPRKKTQLESNSEPTNTTICLPGTHQETLDEELALLQNSDNLDQPKLTPDLVAHCFECNQIPIVTHPLIAASSIFISMRSISFNISRLQSTETRVLALCIIAFGSLVSHHDTILGPGPIPDSIFDPVFFSSSSETRNCGVRRAPICRGFHIMALKAARDSGTIQNTSLENAASCFILDLLNQCTRSSPGLKRPWATAYMSHVRVLVPMLRSSTPKSRFCCAAYLLAEALVSTRSKTTMQVTHEDQIMFCGPEAPSLADQLAELEASSNNPCSDVLFEAMHPYMFGATSLARQLSGVIGGRKTLGPLPESVGGEFLASLSQLNSILSHLLTHANAGLTNLGADPTQPSLSVDDLWSPANVIRACGYGAIMGFIGIALPFYREVEKCYNSNANLFISTAEHARRMSATAMLEEAHKMACLAVGQLARAKGYLTSIHYVPGTCKTLCEYAEFALDVEEKRGVVEPERVHDLHLIARQVWLAGYSQDLFADPDTALLVQRLESYLDKATNSDTIFQQVQAEMNSADIFDQATKSAQLHNTEPDSLNRIPLPEFMWGQSGDASEWSFAGISEGGSVALESWAMYPG</sequence>
<name>A0AAW0E1G4_9AGAR</name>
<dbReference type="EMBL" id="JAWWNJ010000004">
    <property type="protein sequence ID" value="KAK7057957.1"/>
    <property type="molecule type" value="Genomic_DNA"/>
</dbReference>
<evidence type="ECO:0000313" key="3">
    <source>
        <dbReference type="EMBL" id="KAK7057957.1"/>
    </source>
</evidence>
<dbReference type="GO" id="GO:0008270">
    <property type="term" value="F:zinc ion binding"/>
    <property type="evidence" value="ECO:0007669"/>
    <property type="project" value="InterPro"/>
</dbReference>
<dbReference type="InterPro" id="IPR036864">
    <property type="entry name" value="Zn2-C6_fun-type_DNA-bd_sf"/>
</dbReference>
<keyword evidence="4" id="KW-1185">Reference proteome</keyword>
<dbReference type="CDD" id="cd00067">
    <property type="entry name" value="GAL4"/>
    <property type="match status" value="1"/>
</dbReference>
<evidence type="ECO:0000259" key="2">
    <source>
        <dbReference type="PROSITE" id="PS50048"/>
    </source>
</evidence>
<feature type="region of interest" description="Disordered" evidence="1">
    <location>
        <begin position="50"/>
        <end position="71"/>
    </location>
</feature>
<feature type="compositionally biased region" description="Polar residues" evidence="1">
    <location>
        <begin position="62"/>
        <end position="71"/>
    </location>
</feature>
<dbReference type="GO" id="GO:0000981">
    <property type="term" value="F:DNA-binding transcription factor activity, RNA polymerase II-specific"/>
    <property type="evidence" value="ECO:0007669"/>
    <property type="project" value="InterPro"/>
</dbReference>
<dbReference type="Gene3D" id="4.10.240.10">
    <property type="entry name" value="Zn(2)-C6 fungal-type DNA-binding domain"/>
    <property type="match status" value="1"/>
</dbReference>
<feature type="domain" description="Zn(2)-C6 fungal-type" evidence="2">
    <location>
        <begin position="16"/>
        <end position="48"/>
    </location>
</feature>
<dbReference type="Proteomes" id="UP001362999">
    <property type="component" value="Unassembled WGS sequence"/>
</dbReference>
<evidence type="ECO:0000256" key="1">
    <source>
        <dbReference type="SAM" id="MobiDB-lite"/>
    </source>
</evidence>
<evidence type="ECO:0000313" key="4">
    <source>
        <dbReference type="Proteomes" id="UP001362999"/>
    </source>
</evidence>
<dbReference type="InterPro" id="IPR001138">
    <property type="entry name" value="Zn2Cys6_DnaBD"/>
</dbReference>
<proteinExistence type="predicted"/>
<gene>
    <name evidence="3" type="ORF">R3P38DRAFT_2599566</name>
</gene>
<comment type="caution">
    <text evidence="3">The sequence shown here is derived from an EMBL/GenBank/DDBJ whole genome shotgun (WGS) entry which is preliminary data.</text>
</comment>
<accession>A0AAW0E1G4</accession>